<accession>A0A7K1KXW2</accession>
<evidence type="ECO:0008006" key="3">
    <source>
        <dbReference type="Google" id="ProtNLM"/>
    </source>
</evidence>
<name>A0A7K1KXW2_9ACTN</name>
<dbReference type="Proteomes" id="UP000432015">
    <property type="component" value="Unassembled WGS sequence"/>
</dbReference>
<evidence type="ECO:0000313" key="1">
    <source>
        <dbReference type="EMBL" id="MUN37041.1"/>
    </source>
</evidence>
<dbReference type="RefSeq" id="WP_156216049.1">
    <property type="nucleotide sequence ID" value="NZ_WOFH01000003.1"/>
</dbReference>
<reference evidence="1 2" key="1">
    <citation type="submission" date="2019-11" db="EMBL/GenBank/DDBJ databases">
        <authorList>
            <person name="Cao P."/>
        </authorList>
    </citation>
    <scope>NUCLEOTIDE SEQUENCE [LARGE SCALE GENOMIC DNA]</scope>
    <source>
        <strain evidence="1 2">NEAU-AAG5</strain>
    </source>
</reference>
<evidence type="ECO:0000313" key="2">
    <source>
        <dbReference type="Proteomes" id="UP000432015"/>
    </source>
</evidence>
<protein>
    <recommendedName>
        <fullName evidence="3">Asp23/Gls24 family envelope stress response protein</fullName>
    </recommendedName>
</protein>
<organism evidence="1 2">
    <name type="scientific">Actinomadura litoris</name>
    <dbReference type="NCBI Taxonomy" id="2678616"/>
    <lineage>
        <taxon>Bacteria</taxon>
        <taxon>Bacillati</taxon>
        <taxon>Actinomycetota</taxon>
        <taxon>Actinomycetes</taxon>
        <taxon>Streptosporangiales</taxon>
        <taxon>Thermomonosporaceae</taxon>
        <taxon>Actinomadura</taxon>
    </lineage>
</organism>
<keyword evidence="2" id="KW-1185">Reference proteome</keyword>
<comment type="caution">
    <text evidence="1">The sequence shown here is derived from an EMBL/GenBank/DDBJ whole genome shotgun (WGS) entry which is preliminary data.</text>
</comment>
<dbReference type="EMBL" id="WOFH01000003">
    <property type="protein sequence ID" value="MUN37041.1"/>
    <property type="molecule type" value="Genomic_DNA"/>
</dbReference>
<sequence>MTGPAHADEAERIAEAALACPDVPALTAGPHARIVTYRVGLPLPGVAVHPDRIEVGIVARRARPFAETAEDVRRRLRPLARDLPIDIMIGDVE</sequence>
<proteinExistence type="predicted"/>
<gene>
    <name evidence="1" type="ORF">GNZ18_10580</name>
</gene>
<dbReference type="AlphaFoldDB" id="A0A7K1KXW2"/>